<keyword evidence="5" id="KW-0597">Phosphoprotein</keyword>
<gene>
    <name evidence="13" type="ORF">I8751_05340</name>
</gene>
<dbReference type="AlphaFoldDB" id="A0A8J7HF92"/>
<proteinExistence type="inferred from homology"/>
<keyword evidence="14" id="KW-1185">Reference proteome</keyword>
<dbReference type="InterPro" id="IPR003594">
    <property type="entry name" value="HATPase_dom"/>
</dbReference>
<comment type="subcellular location">
    <subcellularLocation>
        <location evidence="2">Membrane</location>
    </subcellularLocation>
</comment>
<dbReference type="InterPro" id="IPR050736">
    <property type="entry name" value="Sensor_HK_Regulatory"/>
</dbReference>
<dbReference type="GO" id="GO:0000155">
    <property type="term" value="F:phosphorelay sensor kinase activity"/>
    <property type="evidence" value="ECO:0007669"/>
    <property type="project" value="InterPro"/>
</dbReference>
<evidence type="ECO:0000313" key="14">
    <source>
        <dbReference type="Proteomes" id="UP000599391"/>
    </source>
</evidence>
<dbReference type="Pfam" id="PF00672">
    <property type="entry name" value="HAMP"/>
    <property type="match status" value="1"/>
</dbReference>
<dbReference type="PROSITE" id="PS50885">
    <property type="entry name" value="HAMP"/>
    <property type="match status" value="1"/>
</dbReference>
<comment type="similarity">
    <text evidence="3">In the N-terminal section; belongs to the phytochrome family.</text>
</comment>
<dbReference type="PROSITE" id="PS50109">
    <property type="entry name" value="HIS_KIN"/>
    <property type="match status" value="1"/>
</dbReference>
<sequence length="698" mass="76136">MAKPRQSSFRRILVTRILLLFVPVLFIGQIVALNKARSSLLTTARQNLTESAVTKGEKIVSAIASLKTNLLIASRTAVVQSGSPTEVQEYLTQLAEMPTYVDIDCLQLTNVQNGNVIASTCGDKAITDLKLPVPSDGIDVKTILPSKSGITGQQNPRSQLQVVLCVPVYNKAGKLQYALSLKSSLYKQTKNGPGSLAGSMLVIAEDGTILAHPSIERVGSNIQKHPDASRLQSVVKNAIARRNNSINLTFQENREFVAGYTTIANPVTQQQGQKWILLAVTSVDNALLGLEEIKLILIVLTVGLIGASLLASLCLAPYLARPVEELRDYALNIHSHHTAQPIPHNFSIREFNQLAQALDQMVERLKAWAEELEIAWKEAKTANQVKSQFLATTSHELRNPLNIIINCVRLVQDGLCDSREEEMEFLKRADETAIHLLSIINDLLDISKIEAGKLSVVLELIDLRQLLQDVINLQSVNVQKKGLQLKIDFGDEPIFVKADAAKLKQVLINIIGNATKFTDDGSITIATEIKYTDDAKSQVIISITDTGLGIEPAQQHKLFRPFVMVDGGTTRKVEGTGLGLAISRNLIELMGGSITLESAGLNLGTIVKIVLPLIDISPLPASIEKEGLENLGSYPTTLEDSLQDNSTKVGESNKTEFNGDSCESSLEENTYEVSFIQQQDTLPSLSSGRTCAKKKGER</sequence>
<evidence type="ECO:0000256" key="5">
    <source>
        <dbReference type="ARBA" id="ARBA00022553"/>
    </source>
</evidence>
<dbReference type="InterPro" id="IPR003660">
    <property type="entry name" value="HAMP_dom"/>
</dbReference>
<dbReference type="CDD" id="cd18774">
    <property type="entry name" value="PDC2_HK_sensor"/>
    <property type="match status" value="1"/>
</dbReference>
<dbReference type="InterPro" id="IPR036890">
    <property type="entry name" value="HATPase_C_sf"/>
</dbReference>
<evidence type="ECO:0000256" key="10">
    <source>
        <dbReference type="SAM" id="MobiDB-lite"/>
    </source>
</evidence>
<dbReference type="PANTHER" id="PTHR43711">
    <property type="entry name" value="TWO-COMPONENT HISTIDINE KINASE"/>
    <property type="match status" value="1"/>
</dbReference>
<dbReference type="InterPro" id="IPR003661">
    <property type="entry name" value="HisK_dim/P_dom"/>
</dbReference>
<dbReference type="Gene3D" id="1.10.287.130">
    <property type="match status" value="1"/>
</dbReference>
<dbReference type="Pfam" id="PF00512">
    <property type="entry name" value="HisKA"/>
    <property type="match status" value="1"/>
</dbReference>
<dbReference type="Pfam" id="PF02518">
    <property type="entry name" value="HATPase_c"/>
    <property type="match status" value="1"/>
</dbReference>
<protein>
    <recommendedName>
        <fullName evidence="9">Circadian input-output histidine kinase CikA</fullName>
        <ecNumber evidence="4">2.7.13.3</ecNumber>
    </recommendedName>
</protein>
<dbReference type="GO" id="GO:0016020">
    <property type="term" value="C:membrane"/>
    <property type="evidence" value="ECO:0007669"/>
    <property type="project" value="UniProtKB-SubCell"/>
</dbReference>
<dbReference type="SUPFAM" id="SSF47384">
    <property type="entry name" value="Homodimeric domain of signal transducing histidine kinase"/>
    <property type="match status" value="1"/>
</dbReference>
<dbReference type="Proteomes" id="UP000599391">
    <property type="component" value="Unassembled WGS sequence"/>
</dbReference>
<evidence type="ECO:0000256" key="3">
    <source>
        <dbReference type="ARBA" id="ARBA00006402"/>
    </source>
</evidence>
<evidence type="ECO:0000256" key="8">
    <source>
        <dbReference type="ARBA" id="ARBA00023012"/>
    </source>
</evidence>
<comment type="catalytic activity">
    <reaction evidence="1">
        <text>ATP + protein L-histidine = ADP + protein N-phospho-L-histidine.</text>
        <dbReference type="EC" id="2.7.13.3"/>
    </reaction>
</comment>
<dbReference type="SUPFAM" id="SSF55874">
    <property type="entry name" value="ATPase domain of HSP90 chaperone/DNA topoisomerase II/histidine kinase"/>
    <property type="match status" value="1"/>
</dbReference>
<evidence type="ECO:0000256" key="7">
    <source>
        <dbReference type="ARBA" id="ARBA00022777"/>
    </source>
</evidence>
<evidence type="ECO:0000259" key="12">
    <source>
        <dbReference type="PROSITE" id="PS50885"/>
    </source>
</evidence>
<dbReference type="EMBL" id="JAECZB010000007">
    <property type="protein sequence ID" value="MBH8551809.1"/>
    <property type="molecule type" value="Genomic_DNA"/>
</dbReference>
<evidence type="ECO:0000256" key="2">
    <source>
        <dbReference type="ARBA" id="ARBA00004370"/>
    </source>
</evidence>
<keyword evidence="7 13" id="KW-0418">Kinase</keyword>
<evidence type="ECO:0000313" key="13">
    <source>
        <dbReference type="EMBL" id="MBH8551809.1"/>
    </source>
</evidence>
<feature type="domain" description="HAMP" evidence="12">
    <location>
        <begin position="319"/>
        <end position="370"/>
    </location>
</feature>
<evidence type="ECO:0000256" key="9">
    <source>
        <dbReference type="ARBA" id="ARBA00074306"/>
    </source>
</evidence>
<evidence type="ECO:0000256" key="4">
    <source>
        <dbReference type="ARBA" id="ARBA00012438"/>
    </source>
</evidence>
<dbReference type="RefSeq" id="WP_214438126.1">
    <property type="nucleotide sequence ID" value="NZ_JAECZB010000007.1"/>
</dbReference>
<dbReference type="FunFam" id="3.30.565.10:FF:000010">
    <property type="entry name" value="Sensor histidine kinase RcsC"/>
    <property type="match status" value="1"/>
</dbReference>
<dbReference type="InterPro" id="IPR005467">
    <property type="entry name" value="His_kinase_dom"/>
</dbReference>
<dbReference type="SMART" id="SM00387">
    <property type="entry name" value="HATPase_c"/>
    <property type="match status" value="1"/>
</dbReference>
<dbReference type="InterPro" id="IPR036097">
    <property type="entry name" value="HisK_dim/P_sf"/>
</dbReference>
<keyword evidence="6" id="KW-0808">Transferase</keyword>
<name>A0A8J7HF92_9CYAN</name>
<keyword evidence="8" id="KW-0902">Two-component regulatory system</keyword>
<dbReference type="PANTHER" id="PTHR43711:SF26">
    <property type="entry name" value="SENSOR HISTIDINE KINASE RCSC"/>
    <property type="match status" value="1"/>
</dbReference>
<comment type="caution">
    <text evidence="13">The sequence shown here is derived from an EMBL/GenBank/DDBJ whole genome shotgun (WGS) entry which is preliminary data.</text>
</comment>
<dbReference type="EC" id="2.7.13.3" evidence="4"/>
<evidence type="ECO:0000256" key="6">
    <source>
        <dbReference type="ARBA" id="ARBA00022679"/>
    </source>
</evidence>
<reference evidence="13 14" key="1">
    <citation type="journal article" date="2021" name="Int. J. Syst. Evol. Microbiol.">
        <title>Amazonocrinis nigriterrae gen. nov., sp. nov., Atlanticothrix silvestris gen. nov., sp. nov. and Dendronalium phyllosphericum gen. nov., sp. nov., nostocacean cyanobacteria from Brazilian environments.</title>
        <authorList>
            <person name="Alvarenga D.O."/>
            <person name="Andreote A.P.D."/>
            <person name="Branco L.H.Z."/>
            <person name="Delbaje E."/>
            <person name="Cruz R.B."/>
            <person name="Varani A.M."/>
            <person name="Fiore M.F."/>
        </authorList>
    </citation>
    <scope>NUCLEOTIDE SEQUENCE [LARGE SCALE GENOMIC DNA]</scope>
    <source>
        <strain evidence="13 14">CENA357</strain>
    </source>
</reference>
<feature type="region of interest" description="Disordered" evidence="10">
    <location>
        <begin position="634"/>
        <end position="663"/>
    </location>
</feature>
<dbReference type="InterPro" id="IPR004358">
    <property type="entry name" value="Sig_transdc_His_kin-like_C"/>
</dbReference>
<evidence type="ECO:0000259" key="11">
    <source>
        <dbReference type="PROSITE" id="PS50109"/>
    </source>
</evidence>
<feature type="domain" description="Histidine kinase" evidence="11">
    <location>
        <begin position="392"/>
        <end position="615"/>
    </location>
</feature>
<organism evidence="13 14">
    <name type="scientific">Atlanticothrix silvestris CENA357</name>
    <dbReference type="NCBI Taxonomy" id="1725252"/>
    <lineage>
        <taxon>Bacteria</taxon>
        <taxon>Bacillati</taxon>
        <taxon>Cyanobacteriota</taxon>
        <taxon>Cyanophyceae</taxon>
        <taxon>Nostocales</taxon>
        <taxon>Nodulariaceae</taxon>
        <taxon>Atlanticothrix</taxon>
        <taxon>Atlanticothrix silvestris</taxon>
    </lineage>
</organism>
<dbReference type="Gene3D" id="6.10.340.10">
    <property type="match status" value="1"/>
</dbReference>
<evidence type="ECO:0000256" key="1">
    <source>
        <dbReference type="ARBA" id="ARBA00000085"/>
    </source>
</evidence>
<dbReference type="CDD" id="cd16922">
    <property type="entry name" value="HATPase_EvgS-ArcB-TorS-like"/>
    <property type="match status" value="1"/>
</dbReference>
<dbReference type="PRINTS" id="PR00344">
    <property type="entry name" value="BCTRLSENSOR"/>
</dbReference>
<dbReference type="CDD" id="cd06225">
    <property type="entry name" value="HAMP"/>
    <property type="match status" value="1"/>
</dbReference>
<dbReference type="SMART" id="SM00388">
    <property type="entry name" value="HisKA"/>
    <property type="match status" value="1"/>
</dbReference>
<dbReference type="Gene3D" id="3.30.565.10">
    <property type="entry name" value="Histidine kinase-like ATPase, C-terminal domain"/>
    <property type="match status" value="1"/>
</dbReference>
<dbReference type="CDD" id="cd00082">
    <property type="entry name" value="HisKA"/>
    <property type="match status" value="1"/>
</dbReference>
<accession>A0A8J7HF92</accession>